<dbReference type="Pfam" id="PF06182">
    <property type="entry name" value="ABC2_membrane_6"/>
    <property type="match status" value="1"/>
</dbReference>
<protein>
    <recommendedName>
        <fullName evidence="4">ABC transporter permease</fullName>
    </recommendedName>
</protein>
<feature type="transmembrane region" description="Helical" evidence="1">
    <location>
        <begin position="21"/>
        <end position="41"/>
    </location>
</feature>
<gene>
    <name evidence="2" type="ORF">ADN01_07380</name>
</gene>
<proteinExistence type="predicted"/>
<dbReference type="EMBL" id="LGCM01000028">
    <property type="protein sequence ID" value="KPL84885.1"/>
    <property type="molecule type" value="Genomic_DNA"/>
</dbReference>
<dbReference type="OrthoDB" id="9788195at2"/>
<feature type="transmembrane region" description="Helical" evidence="1">
    <location>
        <begin position="231"/>
        <end position="256"/>
    </location>
</feature>
<keyword evidence="1" id="KW-1133">Transmembrane helix</keyword>
<dbReference type="PANTHER" id="PTHR36833">
    <property type="entry name" value="SLR0610 PROTEIN-RELATED"/>
    <property type="match status" value="1"/>
</dbReference>
<sequence>MRSLTLYRRLLSIQLRSQMQYRMSFLMDVLSTGLLNGTYFFSVALVLNRFGGVVGWTVGEVAFLVGVAEIAFGLTDMIFSGFDADTFSPMVRQGQFDQLLLRPVNITVQVLGSSFLLRRLGRILQGVIILAYGLWMTPVVWTAAKSLYLPVVIASQVVLMGAIFIFGTTLTFWTIERVEAVNILTYGGVEMMGYPMDIYSKGMRRFFTYVVPFIFMNYYPALYFLGKTDPFGFPAAAPFFAPLVAAAGMGLALWFWRWGITHYQSTGS</sequence>
<keyword evidence="1" id="KW-0472">Membrane</keyword>
<feature type="transmembrane region" description="Helical" evidence="1">
    <location>
        <begin position="147"/>
        <end position="173"/>
    </location>
</feature>
<feature type="transmembrane region" description="Helical" evidence="1">
    <location>
        <begin position="61"/>
        <end position="82"/>
    </location>
</feature>
<accession>A0A0P6YPK9</accession>
<organism evidence="2 3">
    <name type="scientific">Levilinea saccharolytica</name>
    <dbReference type="NCBI Taxonomy" id="229921"/>
    <lineage>
        <taxon>Bacteria</taxon>
        <taxon>Bacillati</taxon>
        <taxon>Chloroflexota</taxon>
        <taxon>Anaerolineae</taxon>
        <taxon>Anaerolineales</taxon>
        <taxon>Anaerolineaceae</taxon>
        <taxon>Levilinea</taxon>
    </lineage>
</organism>
<comment type="caution">
    <text evidence="2">The sequence shown here is derived from an EMBL/GenBank/DDBJ whole genome shotgun (WGS) entry which is preliminary data.</text>
</comment>
<evidence type="ECO:0000256" key="1">
    <source>
        <dbReference type="SAM" id="Phobius"/>
    </source>
</evidence>
<dbReference type="InterPro" id="IPR010390">
    <property type="entry name" value="ABC-2_transporter-like"/>
</dbReference>
<name>A0A0P6YPK9_9CHLR</name>
<dbReference type="PANTHER" id="PTHR36833:SF1">
    <property type="entry name" value="INTEGRAL MEMBRANE TRANSPORT PROTEIN"/>
    <property type="match status" value="1"/>
</dbReference>
<evidence type="ECO:0008006" key="4">
    <source>
        <dbReference type="Google" id="ProtNLM"/>
    </source>
</evidence>
<dbReference type="Proteomes" id="UP000050501">
    <property type="component" value="Unassembled WGS sequence"/>
</dbReference>
<feature type="transmembrane region" description="Helical" evidence="1">
    <location>
        <begin position="123"/>
        <end position="141"/>
    </location>
</feature>
<evidence type="ECO:0000313" key="3">
    <source>
        <dbReference type="Proteomes" id="UP000050501"/>
    </source>
</evidence>
<evidence type="ECO:0000313" key="2">
    <source>
        <dbReference type="EMBL" id="KPL84885.1"/>
    </source>
</evidence>
<dbReference type="RefSeq" id="WP_062418771.1">
    <property type="nucleotide sequence ID" value="NZ_DF967974.1"/>
</dbReference>
<keyword evidence="1" id="KW-0812">Transmembrane</keyword>
<reference evidence="2 3" key="1">
    <citation type="submission" date="2015-07" db="EMBL/GenBank/DDBJ databases">
        <title>Genome sequence of Levilinea saccharolytica DSM 16555.</title>
        <authorList>
            <person name="Hemp J."/>
            <person name="Ward L.M."/>
            <person name="Pace L.A."/>
            <person name="Fischer W.W."/>
        </authorList>
    </citation>
    <scope>NUCLEOTIDE SEQUENCE [LARGE SCALE GENOMIC DNA]</scope>
    <source>
        <strain evidence="2 3">KIBI-1</strain>
    </source>
</reference>
<feature type="transmembrane region" description="Helical" evidence="1">
    <location>
        <begin position="206"/>
        <end position="225"/>
    </location>
</feature>
<keyword evidence="3" id="KW-1185">Reference proteome</keyword>
<dbReference type="AlphaFoldDB" id="A0A0P6YPK9"/>
<dbReference type="STRING" id="229921.ADN01_07380"/>